<keyword evidence="3" id="KW-0732">Signal</keyword>
<gene>
    <name evidence="4" type="ORF">HYY65_09110</name>
</gene>
<feature type="signal peptide" evidence="3">
    <location>
        <begin position="1"/>
        <end position="25"/>
    </location>
</feature>
<sequence length="369" mass="39270">MRQKRWLMGFLTLALVLAWSLDSWAQPRGGQRGEKSPGQGMMGPGGGMMGQGGMGGMMGSPGGEMMGPEGAGRTLGPESPWISIILRFRNELQLTKEQVSSLEKLRFEFERQATKLQADLRLAELDLNQLLSQETVSLPQAKTKIEEEARISAELRYRRLEAITQGRSALTAEQRDKLQSLVSRSPQAPGGRSPQGAPPSKGMPRKGSGGMMGPGGGGMMGPGSMLGPGNDAISSAGEIRKVAATSTSLAQVDQRDSVTVEVTPVTPPVQGKIKFKVVLDTHSVSLDDYKLETLATLRSGGGEAVKALALESGEGSGHHRSGVLVFPDKDSKGKSLLNSANKSLELLIKNVGGNSTRIFRWNLPLPKSS</sequence>
<proteinExistence type="predicted"/>
<name>A0A932GQG1_UNCTE</name>
<accession>A0A932GQG1</accession>
<keyword evidence="1" id="KW-0175">Coiled coil</keyword>
<evidence type="ECO:0000256" key="1">
    <source>
        <dbReference type="SAM" id="Coils"/>
    </source>
</evidence>
<comment type="caution">
    <text evidence="4">The sequence shown here is derived from an EMBL/GenBank/DDBJ whole genome shotgun (WGS) entry which is preliminary data.</text>
</comment>
<evidence type="ECO:0000313" key="4">
    <source>
        <dbReference type="EMBL" id="MBI3015199.1"/>
    </source>
</evidence>
<evidence type="ECO:0000313" key="5">
    <source>
        <dbReference type="Proteomes" id="UP000741360"/>
    </source>
</evidence>
<feature type="chain" id="PRO_5037368976" description="Periplasmic heavy metal sensor" evidence="3">
    <location>
        <begin position="26"/>
        <end position="369"/>
    </location>
</feature>
<dbReference type="AlphaFoldDB" id="A0A932GQG1"/>
<feature type="compositionally biased region" description="Gly residues" evidence="2">
    <location>
        <begin position="207"/>
        <end position="226"/>
    </location>
</feature>
<dbReference type="Gene3D" id="1.20.120.1490">
    <property type="match status" value="1"/>
</dbReference>
<feature type="region of interest" description="Disordered" evidence="2">
    <location>
        <begin position="26"/>
        <end position="62"/>
    </location>
</feature>
<reference evidence="4" key="1">
    <citation type="submission" date="2020-07" db="EMBL/GenBank/DDBJ databases">
        <title>Huge and variable diversity of episymbiotic CPR bacteria and DPANN archaea in groundwater ecosystems.</title>
        <authorList>
            <person name="He C.Y."/>
            <person name="Keren R."/>
            <person name="Whittaker M."/>
            <person name="Farag I.F."/>
            <person name="Doudna J."/>
            <person name="Cate J.H.D."/>
            <person name="Banfield J.F."/>
        </authorList>
    </citation>
    <scope>NUCLEOTIDE SEQUENCE</scope>
    <source>
        <strain evidence="4">NC_groundwater_717_Ag_S-0.2um_59_8</strain>
    </source>
</reference>
<evidence type="ECO:0000256" key="2">
    <source>
        <dbReference type="SAM" id="MobiDB-lite"/>
    </source>
</evidence>
<evidence type="ECO:0000256" key="3">
    <source>
        <dbReference type="SAM" id="SignalP"/>
    </source>
</evidence>
<protein>
    <recommendedName>
        <fullName evidence="6">Periplasmic heavy metal sensor</fullName>
    </recommendedName>
</protein>
<feature type="region of interest" description="Disordered" evidence="2">
    <location>
        <begin position="168"/>
        <end position="232"/>
    </location>
</feature>
<evidence type="ECO:0008006" key="6">
    <source>
        <dbReference type="Google" id="ProtNLM"/>
    </source>
</evidence>
<dbReference type="EMBL" id="JACPSX010000174">
    <property type="protein sequence ID" value="MBI3015199.1"/>
    <property type="molecule type" value="Genomic_DNA"/>
</dbReference>
<feature type="compositionally biased region" description="Gly residues" evidence="2">
    <location>
        <begin position="40"/>
        <end position="62"/>
    </location>
</feature>
<feature type="coiled-coil region" evidence="1">
    <location>
        <begin position="85"/>
        <end position="133"/>
    </location>
</feature>
<dbReference type="Proteomes" id="UP000741360">
    <property type="component" value="Unassembled WGS sequence"/>
</dbReference>
<organism evidence="4 5">
    <name type="scientific">Tectimicrobiota bacterium</name>
    <dbReference type="NCBI Taxonomy" id="2528274"/>
    <lineage>
        <taxon>Bacteria</taxon>
        <taxon>Pseudomonadati</taxon>
        <taxon>Nitrospinota/Tectimicrobiota group</taxon>
        <taxon>Candidatus Tectimicrobiota</taxon>
    </lineage>
</organism>